<dbReference type="AlphaFoldDB" id="A0AAD9V5D7"/>
<dbReference type="Proteomes" id="UP001249851">
    <property type="component" value="Unassembled WGS sequence"/>
</dbReference>
<feature type="domain" description="TTF-type" evidence="1">
    <location>
        <begin position="115"/>
        <end position="217"/>
    </location>
</feature>
<gene>
    <name evidence="2" type="ORF">P5673_015094</name>
</gene>
<name>A0AAD9V5D7_ACRCE</name>
<dbReference type="PANTHER" id="PTHR45749">
    <property type="match status" value="1"/>
</dbReference>
<dbReference type="EMBL" id="JARQWQ010000031">
    <property type="protein sequence ID" value="KAK2561722.1"/>
    <property type="molecule type" value="Genomic_DNA"/>
</dbReference>
<organism evidence="2 3">
    <name type="scientific">Acropora cervicornis</name>
    <name type="common">Staghorn coral</name>
    <dbReference type="NCBI Taxonomy" id="6130"/>
    <lineage>
        <taxon>Eukaryota</taxon>
        <taxon>Metazoa</taxon>
        <taxon>Cnidaria</taxon>
        <taxon>Anthozoa</taxon>
        <taxon>Hexacorallia</taxon>
        <taxon>Scleractinia</taxon>
        <taxon>Astrocoeniina</taxon>
        <taxon>Acroporidae</taxon>
        <taxon>Acropora</taxon>
    </lineage>
</organism>
<reference evidence="2" key="2">
    <citation type="journal article" date="2023" name="Science">
        <title>Genomic signatures of disease resistance in endangered staghorn corals.</title>
        <authorList>
            <person name="Vollmer S.V."/>
            <person name="Selwyn J.D."/>
            <person name="Despard B.A."/>
            <person name="Roesel C.L."/>
        </authorList>
    </citation>
    <scope>NUCLEOTIDE SEQUENCE</scope>
    <source>
        <strain evidence="2">K2</strain>
    </source>
</reference>
<evidence type="ECO:0000313" key="3">
    <source>
        <dbReference type="Proteomes" id="UP001249851"/>
    </source>
</evidence>
<evidence type="ECO:0000259" key="1">
    <source>
        <dbReference type="SMART" id="SM00597"/>
    </source>
</evidence>
<dbReference type="SMART" id="SM00597">
    <property type="entry name" value="ZnF_TTF"/>
    <property type="match status" value="1"/>
</dbReference>
<sequence>MIYGNMDKETGTSQATGFAKKKRSTISDFFSKTEQCCIEEPACKRSCQPIGNTALTDMQTTKSTAEQPRSPTVYIQQLGAEHSASPGQSLTDNLHITEPFQPTNFNIPKKTFGKQNHSFQSKWFNDFPWLHYNGQSDSVLCFICAQQNEKLNLRAARNKEWVFISQGFSNWKKALVRFKEHQVSECHKLAMEYQISIPNTCGNVIQMSNDAAKKTMATNRFCLLKIIECLQYLARQAMLMQGDTDEESNFIQLLKLRGKDQPVLLKWLERKDDRWTGRASCFQRIIDNYSALLQEWIVCLDQKLQADVRGRVIGCEAQINTFDFFFGLNLGERLFSHTDNLSKTLQKTKMSAVSRQRVANVTKQVLEKMRNNKCFKSFYATVLVKSKQHPSVSQPALPRQRRAPSRFEIRTGAPSYPTTPQDHYRRLYFKAIDLMVNAIDLCFNQASFRVYEKMESFLVKCLNCQDYSTELRYLETNYKDDVNVGTLNAQLEIFKLLMKEGEFTCLDDIQAKMKTFSEAEKSMISEIITICNLLLVNPATSAAGERSFSSARRLKTWLRSTMTQTRFSNLTILNTHKQRTDNLCLIDIANEFTALNDNRRKNFGTFKESDFKISG</sequence>
<keyword evidence="3" id="KW-1185">Reference proteome</keyword>
<proteinExistence type="predicted"/>
<evidence type="ECO:0000313" key="2">
    <source>
        <dbReference type="EMBL" id="KAK2561722.1"/>
    </source>
</evidence>
<dbReference type="InterPro" id="IPR006580">
    <property type="entry name" value="Znf_TTF"/>
</dbReference>
<protein>
    <submittedName>
        <fullName evidence="2">52 kDa repressor of the inhibitor of the protein kinase</fullName>
    </submittedName>
</protein>
<dbReference type="PANTHER" id="PTHR45749:SF21">
    <property type="entry name" value="DUF4371 DOMAIN-CONTAINING PROTEIN"/>
    <property type="match status" value="1"/>
</dbReference>
<accession>A0AAD9V5D7</accession>
<reference evidence="2" key="1">
    <citation type="journal article" date="2023" name="G3 (Bethesda)">
        <title>Whole genome assembly and annotation of the endangered Caribbean coral Acropora cervicornis.</title>
        <authorList>
            <person name="Selwyn J.D."/>
            <person name="Vollmer S.V."/>
        </authorList>
    </citation>
    <scope>NUCLEOTIDE SEQUENCE</scope>
    <source>
        <strain evidence="2">K2</strain>
    </source>
</reference>
<comment type="caution">
    <text evidence="2">The sequence shown here is derived from an EMBL/GenBank/DDBJ whole genome shotgun (WGS) entry which is preliminary data.</text>
</comment>